<dbReference type="RefSeq" id="WP_073539277.1">
    <property type="nucleotide sequence ID" value="NZ_CP018335.1"/>
</dbReference>
<dbReference type="OrthoDB" id="2222217at2"/>
<dbReference type="Proteomes" id="UP000184604">
    <property type="component" value="Chromosome"/>
</dbReference>
<evidence type="ECO:0008006" key="3">
    <source>
        <dbReference type="Google" id="ProtNLM"/>
    </source>
</evidence>
<evidence type="ECO:0000313" key="2">
    <source>
        <dbReference type="Proteomes" id="UP000184604"/>
    </source>
</evidence>
<sequence>MEREGYVSLWIGNSKSDEELLEYVELVYTDEGDFLPSQFLQDFNINIDDFDEDFIERVCLEKETNSITELISGCSYEDIVMPKYENLIGRVSSVKFNAGILLYNFQYDGSIKAVNNKGYQFKFVGVVKYAR</sequence>
<organism evidence="1 2">
    <name type="scientific">Clostridium kluyveri</name>
    <dbReference type="NCBI Taxonomy" id="1534"/>
    <lineage>
        <taxon>Bacteria</taxon>
        <taxon>Bacillati</taxon>
        <taxon>Bacillota</taxon>
        <taxon>Clostridia</taxon>
        <taxon>Eubacteriales</taxon>
        <taxon>Clostridiaceae</taxon>
        <taxon>Clostridium</taxon>
    </lineage>
</organism>
<evidence type="ECO:0000313" key="1">
    <source>
        <dbReference type="EMBL" id="APM39660.1"/>
    </source>
</evidence>
<reference evidence="1 2" key="1">
    <citation type="submission" date="2016-12" db="EMBL/GenBank/DDBJ databases">
        <title>Complete genome sequence of Clostridium kluyveri JZZ isolated from the pit mud of a Chinese flavor liquor-making factory.</title>
        <authorList>
            <person name="Wang Y."/>
        </authorList>
    </citation>
    <scope>NUCLEOTIDE SEQUENCE [LARGE SCALE GENOMIC DNA]</scope>
    <source>
        <strain evidence="1 2">JZZ</strain>
    </source>
</reference>
<protein>
    <recommendedName>
        <fullName evidence="3">Immunity protein 22</fullName>
    </recommendedName>
</protein>
<dbReference type="EMBL" id="CP018335">
    <property type="protein sequence ID" value="APM39660.1"/>
    <property type="molecule type" value="Genomic_DNA"/>
</dbReference>
<proteinExistence type="predicted"/>
<dbReference type="InterPro" id="IPR025560">
    <property type="entry name" value="Imm22"/>
</dbReference>
<gene>
    <name evidence="1" type="ORF">BS101_13385</name>
</gene>
<dbReference type="AlphaFoldDB" id="A0A1L5FA06"/>
<dbReference type="Pfam" id="PF14112">
    <property type="entry name" value="DUF4284"/>
    <property type="match status" value="1"/>
</dbReference>
<accession>A0A1L5FA06</accession>
<name>A0A1L5FA06_CLOKL</name>